<reference evidence="2" key="1">
    <citation type="journal article" date="2012" name="Nat. Genet.">
        <title>Whole-genome sequence of Schistosoma haematobium.</title>
        <authorList>
            <person name="Young N.D."/>
            <person name="Jex A.R."/>
            <person name="Li B."/>
            <person name="Liu S."/>
            <person name="Yang L."/>
            <person name="Xiong Z."/>
            <person name="Li Y."/>
            <person name="Cantacessi C."/>
            <person name="Hall R.S."/>
            <person name="Xu X."/>
            <person name="Chen F."/>
            <person name="Wu X."/>
            <person name="Zerlotini A."/>
            <person name="Oliveira G."/>
            <person name="Hofmann A."/>
            <person name="Zhang G."/>
            <person name="Fang X."/>
            <person name="Kang Y."/>
            <person name="Campbell B.E."/>
            <person name="Loukas A."/>
            <person name="Ranganathan S."/>
            <person name="Rollinson D."/>
            <person name="Rinaldi G."/>
            <person name="Brindley P.J."/>
            <person name="Yang H."/>
            <person name="Wang J."/>
            <person name="Wang J."/>
            <person name="Gasser R.B."/>
        </authorList>
    </citation>
    <scope>NUCLEOTIDE SEQUENCE</scope>
</reference>
<dbReference type="CTD" id="75577256"/>
<organism evidence="2 3">
    <name type="scientific">Schistosoma haematobium</name>
    <name type="common">Blood fluke</name>
    <dbReference type="NCBI Taxonomy" id="6185"/>
    <lineage>
        <taxon>Eukaryota</taxon>
        <taxon>Metazoa</taxon>
        <taxon>Spiralia</taxon>
        <taxon>Lophotrochozoa</taxon>
        <taxon>Platyhelminthes</taxon>
        <taxon>Trematoda</taxon>
        <taxon>Digenea</taxon>
        <taxon>Strigeidida</taxon>
        <taxon>Schistosomatoidea</taxon>
        <taxon>Schistosomatidae</taxon>
        <taxon>Schistosoma</taxon>
    </lineage>
</organism>
<dbReference type="GeneID" id="75577256"/>
<sequence>MKRMNNSWKGLPRTGLDGECWWAAYASRRGVTGVSNLCWKWIGHTLKKSSNCNTRQTLTWNSEGKWKRCRPKNTLRPEIEADMKKDEQELETTGKHCSGQSWMESAGGLPILLHDGKQA</sequence>
<evidence type="ECO:0000313" key="2">
    <source>
        <dbReference type="EMBL" id="KAH9592811.1"/>
    </source>
</evidence>
<dbReference type="Proteomes" id="UP000471633">
    <property type="component" value="Unassembled WGS sequence"/>
</dbReference>
<feature type="region of interest" description="Disordered" evidence="1">
    <location>
        <begin position="79"/>
        <end position="103"/>
    </location>
</feature>
<protein>
    <submittedName>
        <fullName evidence="2">Sphingomyelin phosphodiesterase 2, neutral membrane (Neutral sphingomyelinase), variant 2</fullName>
    </submittedName>
</protein>
<evidence type="ECO:0000313" key="3">
    <source>
        <dbReference type="Proteomes" id="UP000471633"/>
    </source>
</evidence>
<proteinExistence type="predicted"/>
<comment type="caution">
    <text evidence="2">The sequence shown here is derived from an EMBL/GenBank/DDBJ whole genome shotgun (WGS) entry which is preliminary data.</text>
</comment>
<reference evidence="2" key="4">
    <citation type="journal article" date="2022" name="PLoS Pathog.">
        <title>Chromosome-level genome of Schistosoma haematobium underpins genome-wide explorations of molecular variation.</title>
        <authorList>
            <person name="Stroehlein A.J."/>
            <person name="Korhonen P.K."/>
            <person name="Lee V.V."/>
            <person name="Ralph S.A."/>
            <person name="Mentink-Kane M."/>
            <person name="You H."/>
            <person name="McManus D.P."/>
            <person name="Tchuente L.T."/>
            <person name="Stothard J.R."/>
            <person name="Kaur P."/>
            <person name="Dudchenko O."/>
            <person name="Aiden E.L."/>
            <person name="Yang B."/>
            <person name="Yang H."/>
            <person name="Emery A.M."/>
            <person name="Webster B.L."/>
            <person name="Brindley P.J."/>
            <person name="Rollinson D."/>
            <person name="Chang B.C.H."/>
            <person name="Gasser R.B."/>
            <person name="Young N.D."/>
        </authorList>
    </citation>
    <scope>NUCLEOTIDE SEQUENCE</scope>
</reference>
<name>A0A922LTD7_SCHHA</name>
<evidence type="ECO:0000256" key="1">
    <source>
        <dbReference type="SAM" id="MobiDB-lite"/>
    </source>
</evidence>
<dbReference type="RefSeq" id="XP_051072735.1">
    <property type="nucleotide sequence ID" value="XM_051212547.1"/>
</dbReference>
<dbReference type="AlphaFoldDB" id="A0A922LTD7"/>
<reference evidence="2" key="2">
    <citation type="journal article" date="2019" name="Gigascience">
        <title>High-quality Schistosoma haematobium genome achieved by single-molecule and long-range sequencing.</title>
        <authorList>
            <person name="Stroehlein A.J."/>
            <person name="Korhonen P.K."/>
            <person name="Chong T.M."/>
            <person name="Lim Y.L."/>
            <person name="Chan K.G."/>
            <person name="Webster B."/>
            <person name="Rollinson D."/>
            <person name="Brindley P.J."/>
            <person name="Gasser R.B."/>
            <person name="Young N.D."/>
        </authorList>
    </citation>
    <scope>NUCLEOTIDE SEQUENCE</scope>
</reference>
<dbReference type="EMBL" id="AMPZ03000002">
    <property type="protein sequence ID" value="KAH9592811.1"/>
    <property type="molecule type" value="Genomic_DNA"/>
</dbReference>
<reference evidence="2" key="3">
    <citation type="submission" date="2021-06" db="EMBL/GenBank/DDBJ databases">
        <title>Chromosome-level genome assembly for S. haematobium.</title>
        <authorList>
            <person name="Stroehlein A.J."/>
        </authorList>
    </citation>
    <scope>NUCLEOTIDE SEQUENCE</scope>
</reference>
<keyword evidence="3" id="KW-1185">Reference proteome</keyword>
<accession>A0A922LTD7</accession>
<gene>
    <name evidence="2" type="primary">SMPD2_7</name>
    <name evidence="2" type="ORF">MS3_00004609</name>
</gene>
<dbReference type="KEGG" id="shx:MS3_00004609"/>